<dbReference type="Pfam" id="PF13186">
    <property type="entry name" value="SPASM"/>
    <property type="match status" value="1"/>
</dbReference>
<dbReference type="InterPro" id="IPR007197">
    <property type="entry name" value="rSAM"/>
</dbReference>
<dbReference type="InterPro" id="IPR050377">
    <property type="entry name" value="Radical_SAM_PqqE_MftC-like"/>
</dbReference>
<dbReference type="InterPro" id="IPR023885">
    <property type="entry name" value="4Fe4S-binding_SPASM_dom"/>
</dbReference>
<dbReference type="PIRSF" id="PIRSF037420">
    <property type="entry name" value="PQQ_syn_pqqE"/>
    <property type="match status" value="1"/>
</dbReference>
<evidence type="ECO:0000256" key="1">
    <source>
        <dbReference type="ARBA" id="ARBA00001966"/>
    </source>
</evidence>
<dbReference type="InterPro" id="IPR013785">
    <property type="entry name" value="Aldolase_TIM"/>
</dbReference>
<reference evidence="8" key="1">
    <citation type="submission" date="2020-10" db="EMBL/GenBank/DDBJ databases">
        <authorList>
            <person name="Gilroy R."/>
        </authorList>
    </citation>
    <scope>NUCLEOTIDE SEQUENCE</scope>
    <source>
        <strain evidence="8">B3-2255</strain>
    </source>
</reference>
<dbReference type="Pfam" id="PF04055">
    <property type="entry name" value="Radical_SAM"/>
    <property type="match status" value="1"/>
</dbReference>
<feature type="domain" description="Radical SAM core" evidence="7">
    <location>
        <begin position="24"/>
        <end position="238"/>
    </location>
</feature>
<dbReference type="GO" id="GO:0003824">
    <property type="term" value="F:catalytic activity"/>
    <property type="evidence" value="ECO:0007669"/>
    <property type="project" value="InterPro"/>
</dbReference>
<evidence type="ECO:0000256" key="5">
    <source>
        <dbReference type="ARBA" id="ARBA00023004"/>
    </source>
</evidence>
<organism evidence="8 9">
    <name type="scientific">Candidatus Merdivivens faecigallinarum</name>
    <dbReference type="NCBI Taxonomy" id="2840871"/>
    <lineage>
        <taxon>Bacteria</taxon>
        <taxon>Pseudomonadati</taxon>
        <taxon>Bacteroidota</taxon>
        <taxon>Bacteroidia</taxon>
        <taxon>Bacteroidales</taxon>
        <taxon>Muribaculaceae</taxon>
        <taxon>Muribaculaceae incertae sedis</taxon>
        <taxon>Candidatus Merdivivens</taxon>
    </lineage>
</organism>
<dbReference type="NCBIfam" id="TIGR04085">
    <property type="entry name" value="rSAM_more_4Fe4S"/>
    <property type="match status" value="1"/>
</dbReference>
<proteinExistence type="predicted"/>
<evidence type="ECO:0000256" key="4">
    <source>
        <dbReference type="ARBA" id="ARBA00022723"/>
    </source>
</evidence>
<comment type="cofactor">
    <cofactor evidence="1">
        <name>[4Fe-4S] cluster</name>
        <dbReference type="ChEBI" id="CHEBI:49883"/>
    </cofactor>
</comment>
<dbReference type="SFLD" id="SFLDG01386">
    <property type="entry name" value="main_SPASM_domain-containing"/>
    <property type="match status" value="1"/>
</dbReference>
<sequence length="355" mass="40572">MRLGLKNKLMLDLYRPVVAEDARTHVLRQLFWECTLKCNMQCRHCGSDCKVSSTVPDMPFADFRKVLERVAGAYDPHKIMVVITGGEPLMRKDLEKCGLDIYRLGFSWGLVSNGRLMSPKRFDALLAAGLHSATISLDGFQEEHDWMRGVKGSFAYASQAVKMLANEPSIVFDVVTCVNKRNFHTLREFRDYLISVGLRRWRLFTVFPVGRAADDPELQLDNGEFRQLLDFIAETRKEGMIKANYACEGFLGPYEGRVRDNLYSCNAGISVASVLADGSISACASIRSDYHQGNIYKDDFVDVWKNRFQPYRDRSWMRKDKCGDCRFFKYCLGGGMHLRTDDGKLLFCHMDRLGR</sequence>
<dbReference type="InterPro" id="IPR058240">
    <property type="entry name" value="rSAM_sf"/>
</dbReference>
<keyword evidence="5" id="KW-0408">Iron</keyword>
<protein>
    <submittedName>
        <fullName evidence="8">TIGR04133 family radical SAM/SPASM protein</fullName>
    </submittedName>
</protein>
<keyword evidence="4" id="KW-0479">Metal-binding</keyword>
<dbReference type="NCBIfam" id="TIGR04133">
    <property type="entry name" value="rSAM_w_lipo"/>
    <property type="match status" value="1"/>
</dbReference>
<dbReference type="SFLD" id="SFLDG01067">
    <property type="entry name" value="SPASM/twitch_domain_containing"/>
    <property type="match status" value="1"/>
</dbReference>
<evidence type="ECO:0000313" key="8">
    <source>
        <dbReference type="EMBL" id="MBO8481950.1"/>
    </source>
</evidence>
<dbReference type="PROSITE" id="PS51918">
    <property type="entry name" value="RADICAL_SAM"/>
    <property type="match status" value="1"/>
</dbReference>
<keyword evidence="6" id="KW-0411">Iron-sulfur</keyword>
<dbReference type="EMBL" id="JADILY010000110">
    <property type="protein sequence ID" value="MBO8481950.1"/>
    <property type="molecule type" value="Genomic_DNA"/>
</dbReference>
<dbReference type="PANTHER" id="PTHR11228:SF7">
    <property type="entry name" value="PQQA PEPTIDE CYCLASE"/>
    <property type="match status" value="1"/>
</dbReference>
<dbReference type="Proteomes" id="UP000823772">
    <property type="component" value="Unassembled WGS sequence"/>
</dbReference>
<dbReference type="GO" id="GO:0051539">
    <property type="term" value="F:4 iron, 4 sulfur cluster binding"/>
    <property type="evidence" value="ECO:0007669"/>
    <property type="project" value="UniProtKB-KW"/>
</dbReference>
<comment type="caution">
    <text evidence="8">The sequence shown here is derived from an EMBL/GenBank/DDBJ whole genome shotgun (WGS) entry which is preliminary data.</text>
</comment>
<dbReference type="CDD" id="cd01335">
    <property type="entry name" value="Radical_SAM"/>
    <property type="match status" value="1"/>
</dbReference>
<dbReference type="Gene3D" id="3.20.20.70">
    <property type="entry name" value="Aldolase class I"/>
    <property type="match status" value="1"/>
</dbReference>
<dbReference type="SFLD" id="SFLDS00029">
    <property type="entry name" value="Radical_SAM"/>
    <property type="match status" value="1"/>
</dbReference>
<dbReference type="AlphaFoldDB" id="A0A9D9J0G0"/>
<reference evidence="8" key="2">
    <citation type="journal article" date="2021" name="PeerJ">
        <title>Extensive microbial diversity within the chicken gut microbiome revealed by metagenomics and culture.</title>
        <authorList>
            <person name="Gilroy R."/>
            <person name="Ravi A."/>
            <person name="Getino M."/>
            <person name="Pursley I."/>
            <person name="Horton D.L."/>
            <person name="Alikhan N.F."/>
            <person name="Baker D."/>
            <person name="Gharbi K."/>
            <person name="Hall N."/>
            <person name="Watson M."/>
            <person name="Adriaenssens E.M."/>
            <person name="Foster-Nyarko E."/>
            <person name="Jarju S."/>
            <person name="Secka A."/>
            <person name="Antonio M."/>
            <person name="Oren A."/>
            <person name="Chaudhuri R.R."/>
            <person name="La Ragione R."/>
            <person name="Hildebrand F."/>
            <person name="Pallen M.J."/>
        </authorList>
    </citation>
    <scope>NUCLEOTIDE SEQUENCE</scope>
    <source>
        <strain evidence="8">B3-2255</strain>
    </source>
</reference>
<dbReference type="PANTHER" id="PTHR11228">
    <property type="entry name" value="RADICAL SAM DOMAIN PROTEIN"/>
    <property type="match status" value="1"/>
</dbReference>
<keyword evidence="2" id="KW-0004">4Fe-4S</keyword>
<evidence type="ECO:0000256" key="2">
    <source>
        <dbReference type="ARBA" id="ARBA00022485"/>
    </source>
</evidence>
<gene>
    <name evidence="8" type="ORF">IAC87_05335</name>
</gene>
<keyword evidence="3" id="KW-0949">S-adenosyl-L-methionine</keyword>
<accession>A0A9D9J0G0</accession>
<evidence type="ECO:0000256" key="6">
    <source>
        <dbReference type="ARBA" id="ARBA00023014"/>
    </source>
</evidence>
<evidence type="ECO:0000313" key="9">
    <source>
        <dbReference type="Proteomes" id="UP000823772"/>
    </source>
</evidence>
<dbReference type="InterPro" id="IPR026404">
    <property type="entry name" value="rSAM_w_lipo"/>
</dbReference>
<dbReference type="InterPro" id="IPR017200">
    <property type="entry name" value="PqqE-like"/>
</dbReference>
<evidence type="ECO:0000259" key="7">
    <source>
        <dbReference type="PROSITE" id="PS51918"/>
    </source>
</evidence>
<evidence type="ECO:0000256" key="3">
    <source>
        <dbReference type="ARBA" id="ARBA00022691"/>
    </source>
</evidence>
<dbReference type="SUPFAM" id="SSF102114">
    <property type="entry name" value="Radical SAM enzymes"/>
    <property type="match status" value="1"/>
</dbReference>
<dbReference type="GO" id="GO:0046872">
    <property type="term" value="F:metal ion binding"/>
    <property type="evidence" value="ECO:0007669"/>
    <property type="project" value="UniProtKB-KW"/>
</dbReference>
<name>A0A9D9J0G0_9BACT</name>